<sequence>MASNQQRTILITGATGYVGGQIVREALSKGYHVRIAARTTTSASKVISDFPEHASQLSTVIVPDITKAESFEEAFTTGSSNKITGVIHTASPFVLAPEDNVRDLLEPAIRGSVAILEAAKRWGSDSVRAVVATSSFASIVDIGLGKRPGYTYTEADWNPMTYEEAARADGVTAYCASKALAERAMWDWMATNKPPFALATICPPWVFGPYARAPKSTAHLSESVSLLWNITSTKTIPPFDFGGYADAREVAAAHVLALETEGDSGQQQQQQRFLVGQQFRYQTAVDLVREKFPALGLPRGVPGEVEPAYAVDGSKAARVLGLKYGDLGGTVGDMFGQLLEVSRREEGESK</sequence>
<name>M7T9Q3_EUTLA</name>
<dbReference type="PANTHER" id="PTHR10366:SF564">
    <property type="entry name" value="STEROL-4-ALPHA-CARBOXYLATE 3-DEHYDROGENASE, DECARBOXYLATING"/>
    <property type="match status" value="1"/>
</dbReference>
<keyword evidence="5" id="KW-1185">Reference proteome</keyword>
<dbReference type="Pfam" id="PF01370">
    <property type="entry name" value="Epimerase"/>
    <property type="match status" value="1"/>
</dbReference>
<dbReference type="OMA" id="PWIFGPY"/>
<keyword evidence="1" id="KW-0560">Oxidoreductase</keyword>
<evidence type="ECO:0000313" key="4">
    <source>
        <dbReference type="EMBL" id="EMR63380.1"/>
    </source>
</evidence>
<protein>
    <submittedName>
        <fullName evidence="4">Putative nad dependent epimerase protein</fullName>
    </submittedName>
</protein>
<evidence type="ECO:0000256" key="1">
    <source>
        <dbReference type="ARBA" id="ARBA00023002"/>
    </source>
</evidence>
<organism evidence="4 5">
    <name type="scientific">Eutypa lata (strain UCR-EL1)</name>
    <name type="common">Grapevine dieback disease fungus</name>
    <name type="synonym">Eutypa armeniacae</name>
    <dbReference type="NCBI Taxonomy" id="1287681"/>
    <lineage>
        <taxon>Eukaryota</taxon>
        <taxon>Fungi</taxon>
        <taxon>Dikarya</taxon>
        <taxon>Ascomycota</taxon>
        <taxon>Pezizomycotina</taxon>
        <taxon>Sordariomycetes</taxon>
        <taxon>Xylariomycetidae</taxon>
        <taxon>Xylariales</taxon>
        <taxon>Diatrypaceae</taxon>
        <taxon>Eutypa</taxon>
    </lineage>
</organism>
<evidence type="ECO:0000313" key="5">
    <source>
        <dbReference type="Proteomes" id="UP000012174"/>
    </source>
</evidence>
<reference evidence="5" key="1">
    <citation type="journal article" date="2013" name="Genome Announc.">
        <title>Draft genome sequence of the grapevine dieback fungus Eutypa lata UCR-EL1.</title>
        <authorList>
            <person name="Blanco-Ulate B."/>
            <person name="Rolshausen P.E."/>
            <person name="Cantu D."/>
        </authorList>
    </citation>
    <scope>NUCLEOTIDE SEQUENCE [LARGE SCALE GENOMIC DNA]</scope>
    <source>
        <strain evidence="5">UCR-EL1</strain>
    </source>
</reference>
<dbReference type="Gene3D" id="3.40.50.720">
    <property type="entry name" value="NAD(P)-binding Rossmann-like Domain"/>
    <property type="match status" value="1"/>
</dbReference>
<dbReference type="InterPro" id="IPR001509">
    <property type="entry name" value="Epimerase_deHydtase"/>
</dbReference>
<comment type="similarity">
    <text evidence="2">Belongs to the NAD(P)-dependent epimerase/dehydratase family. Dihydroflavonol-4-reductase subfamily.</text>
</comment>
<evidence type="ECO:0000256" key="2">
    <source>
        <dbReference type="ARBA" id="ARBA00023445"/>
    </source>
</evidence>
<accession>M7T9Q3</accession>
<dbReference type="HOGENOM" id="CLU_007383_9_2_1"/>
<dbReference type="Proteomes" id="UP000012174">
    <property type="component" value="Unassembled WGS sequence"/>
</dbReference>
<evidence type="ECO:0000259" key="3">
    <source>
        <dbReference type="Pfam" id="PF01370"/>
    </source>
</evidence>
<feature type="domain" description="NAD-dependent epimerase/dehydratase" evidence="3">
    <location>
        <begin position="9"/>
        <end position="263"/>
    </location>
</feature>
<dbReference type="STRING" id="1287681.M7T9Q3"/>
<dbReference type="EMBL" id="KB707234">
    <property type="protein sequence ID" value="EMR63380.1"/>
    <property type="molecule type" value="Genomic_DNA"/>
</dbReference>
<dbReference type="OrthoDB" id="2735536at2759"/>
<dbReference type="AlphaFoldDB" id="M7T9Q3"/>
<dbReference type="InterPro" id="IPR036291">
    <property type="entry name" value="NAD(P)-bd_dom_sf"/>
</dbReference>
<dbReference type="SUPFAM" id="SSF51735">
    <property type="entry name" value="NAD(P)-binding Rossmann-fold domains"/>
    <property type="match status" value="1"/>
</dbReference>
<proteinExistence type="inferred from homology"/>
<dbReference type="eggNOG" id="KOG1502">
    <property type="taxonomic scope" value="Eukaryota"/>
</dbReference>
<gene>
    <name evidence="4" type="ORF">UCREL1_9682</name>
</gene>
<dbReference type="KEGG" id="ela:UCREL1_9682"/>
<dbReference type="GO" id="GO:0016616">
    <property type="term" value="F:oxidoreductase activity, acting on the CH-OH group of donors, NAD or NADP as acceptor"/>
    <property type="evidence" value="ECO:0007669"/>
    <property type="project" value="TreeGrafter"/>
</dbReference>
<dbReference type="InterPro" id="IPR050425">
    <property type="entry name" value="NAD(P)_dehydrat-like"/>
</dbReference>
<dbReference type="PANTHER" id="PTHR10366">
    <property type="entry name" value="NAD DEPENDENT EPIMERASE/DEHYDRATASE"/>
    <property type="match status" value="1"/>
</dbReference>